<feature type="transmembrane region" description="Helical" evidence="6">
    <location>
        <begin position="12"/>
        <end position="36"/>
    </location>
</feature>
<dbReference type="PANTHER" id="PTHR36115">
    <property type="entry name" value="PROLINE-RICH ANTIGEN HOMOLOG-RELATED"/>
    <property type="match status" value="1"/>
</dbReference>
<evidence type="ECO:0000256" key="5">
    <source>
        <dbReference type="ARBA" id="ARBA00023136"/>
    </source>
</evidence>
<dbReference type="RefSeq" id="WP_199470104.1">
    <property type="nucleotide sequence ID" value="NZ_JAEMNX010000029.1"/>
</dbReference>
<evidence type="ECO:0000313" key="9">
    <source>
        <dbReference type="Proteomes" id="UP000628710"/>
    </source>
</evidence>
<evidence type="ECO:0000256" key="3">
    <source>
        <dbReference type="ARBA" id="ARBA00022692"/>
    </source>
</evidence>
<comment type="caution">
    <text evidence="8">The sequence shown here is derived from an EMBL/GenBank/DDBJ whole genome shotgun (WGS) entry which is preliminary data.</text>
</comment>
<dbReference type="InterPro" id="IPR051791">
    <property type="entry name" value="Pra-immunoreactive"/>
</dbReference>
<evidence type="ECO:0000256" key="1">
    <source>
        <dbReference type="ARBA" id="ARBA00004651"/>
    </source>
</evidence>
<evidence type="ECO:0000256" key="6">
    <source>
        <dbReference type="SAM" id="Phobius"/>
    </source>
</evidence>
<gene>
    <name evidence="8" type="ORF">I8J31_18705</name>
</gene>
<accession>A0A934N851</accession>
<dbReference type="InterPro" id="IPR010432">
    <property type="entry name" value="RDD"/>
</dbReference>
<organism evidence="8 9">
    <name type="scientific">Marinomonas transparens</name>
    <dbReference type="NCBI Taxonomy" id="2795388"/>
    <lineage>
        <taxon>Bacteria</taxon>
        <taxon>Pseudomonadati</taxon>
        <taxon>Pseudomonadota</taxon>
        <taxon>Gammaproteobacteria</taxon>
        <taxon>Oceanospirillales</taxon>
        <taxon>Oceanospirillaceae</taxon>
        <taxon>Marinomonas</taxon>
    </lineage>
</organism>
<reference evidence="8" key="1">
    <citation type="submission" date="2020-12" db="EMBL/GenBank/DDBJ databases">
        <title>Marinomonas arctica sp. nov., a psychrotolerant bacterium isolated from the Arctic.</title>
        <authorList>
            <person name="Zhang Y."/>
        </authorList>
    </citation>
    <scope>NUCLEOTIDE SEQUENCE</scope>
    <source>
        <strain evidence="8">C1424</strain>
    </source>
</reference>
<sequence length="150" mass="17153">MKNEQEYAGFWIRFGALLIDLVIMIIVLYVPLSFIYGEDYWLGEQIIYGFWDVLLGYIVPIVATIWFWLRFFGTPGKMATKLKVVDAKTGKKLSLGQAIGRYFAYIPAMLPLGLGLIWVGIDKKKQGWHDKLAGTVVIKSNESEPVRFEE</sequence>
<dbReference type="EMBL" id="JAEMNX010000029">
    <property type="protein sequence ID" value="MBJ7539711.1"/>
    <property type="molecule type" value="Genomic_DNA"/>
</dbReference>
<keyword evidence="4 6" id="KW-1133">Transmembrane helix</keyword>
<evidence type="ECO:0000313" key="8">
    <source>
        <dbReference type="EMBL" id="MBJ7539711.1"/>
    </source>
</evidence>
<proteinExistence type="predicted"/>
<feature type="transmembrane region" description="Helical" evidence="6">
    <location>
        <begin position="48"/>
        <end position="69"/>
    </location>
</feature>
<keyword evidence="2" id="KW-1003">Cell membrane</keyword>
<evidence type="ECO:0000256" key="2">
    <source>
        <dbReference type="ARBA" id="ARBA00022475"/>
    </source>
</evidence>
<feature type="transmembrane region" description="Helical" evidence="6">
    <location>
        <begin position="102"/>
        <end position="121"/>
    </location>
</feature>
<dbReference type="PANTHER" id="PTHR36115:SF4">
    <property type="entry name" value="MEMBRANE PROTEIN"/>
    <property type="match status" value="1"/>
</dbReference>
<comment type="subcellular location">
    <subcellularLocation>
        <location evidence="1">Cell membrane</location>
        <topology evidence="1">Multi-pass membrane protein</topology>
    </subcellularLocation>
</comment>
<dbReference type="Proteomes" id="UP000628710">
    <property type="component" value="Unassembled WGS sequence"/>
</dbReference>
<name>A0A934N851_9GAMM</name>
<dbReference type="Pfam" id="PF06271">
    <property type="entry name" value="RDD"/>
    <property type="match status" value="1"/>
</dbReference>
<keyword evidence="9" id="KW-1185">Reference proteome</keyword>
<protein>
    <submittedName>
        <fullName evidence="8">RDD family protein</fullName>
    </submittedName>
</protein>
<dbReference type="GO" id="GO:0005886">
    <property type="term" value="C:plasma membrane"/>
    <property type="evidence" value="ECO:0007669"/>
    <property type="project" value="UniProtKB-SubCell"/>
</dbReference>
<keyword evidence="5 6" id="KW-0472">Membrane</keyword>
<evidence type="ECO:0000259" key="7">
    <source>
        <dbReference type="Pfam" id="PF06271"/>
    </source>
</evidence>
<keyword evidence="3 6" id="KW-0812">Transmembrane</keyword>
<feature type="domain" description="RDD" evidence="7">
    <location>
        <begin position="7"/>
        <end position="134"/>
    </location>
</feature>
<evidence type="ECO:0000256" key="4">
    <source>
        <dbReference type="ARBA" id="ARBA00022989"/>
    </source>
</evidence>
<dbReference type="AlphaFoldDB" id="A0A934N851"/>